<feature type="region of interest" description="Disordered" evidence="1">
    <location>
        <begin position="1"/>
        <end position="98"/>
    </location>
</feature>
<keyword evidence="4" id="KW-1185">Reference proteome</keyword>
<feature type="compositionally biased region" description="Low complexity" evidence="1">
    <location>
        <begin position="27"/>
        <end position="44"/>
    </location>
</feature>
<dbReference type="NCBIfam" id="NF040628">
    <property type="entry name" value="GT-D_rel"/>
    <property type="match status" value="1"/>
</dbReference>
<feature type="compositionally biased region" description="Basic residues" evidence="1">
    <location>
        <begin position="62"/>
        <end position="79"/>
    </location>
</feature>
<feature type="domain" description="GT-D fold-like" evidence="2">
    <location>
        <begin position="152"/>
        <end position="363"/>
    </location>
</feature>
<name>A0ABW2F8T2_9BACL</name>
<accession>A0ABW2F8T2</accession>
<evidence type="ECO:0000313" key="4">
    <source>
        <dbReference type="Proteomes" id="UP001596378"/>
    </source>
</evidence>
<dbReference type="EMBL" id="JBHTAI010000007">
    <property type="protein sequence ID" value="MFC7149600.1"/>
    <property type="molecule type" value="Genomic_DNA"/>
</dbReference>
<proteinExistence type="predicted"/>
<dbReference type="InterPro" id="IPR049785">
    <property type="entry name" value="GT-D-like_firm"/>
</dbReference>
<evidence type="ECO:0000313" key="3">
    <source>
        <dbReference type="EMBL" id="MFC7149600.1"/>
    </source>
</evidence>
<sequence>MTEPSLRKPVKLAAVPSISQTRKTRAPAKAAVKPKGVKSAAPTKPGKPPLKKAPRKAAGGKGKGRAFSRRRRVNGKRKMPVAMQSRSEPPNDLPQDRRRSYEQGFQEGLIEGGERLLQEHLPSDMIIPDITAREAIAAGIETLKERGIPLLDSAAVYEELEAALREKRSYAFIRLGDGELLTLAQEKVLSLEEVRRAGQFLPYAGVTIPNPEARDELAECIKVASLVGVPMSRHPYFQPLLFAVLRAHGIDYRELRYTTSTMNYTMAEQGLLLRLFHGRKILIVGDVAEQLRQALADKGLEVVGTVTPVNGYYDVARVVAEAMQYDYDIALVAAGIPAIPIAVHLAGMGGKVTFDFGHLADRMAGLARPERQ</sequence>
<protein>
    <submittedName>
        <fullName evidence="3">GT-D fold domain-containing glycosyltransferase</fullName>
    </submittedName>
</protein>
<organism evidence="3 4">
    <name type="scientific">Cohnella cellulosilytica</name>
    <dbReference type="NCBI Taxonomy" id="986710"/>
    <lineage>
        <taxon>Bacteria</taxon>
        <taxon>Bacillati</taxon>
        <taxon>Bacillota</taxon>
        <taxon>Bacilli</taxon>
        <taxon>Bacillales</taxon>
        <taxon>Paenibacillaceae</taxon>
        <taxon>Cohnella</taxon>
    </lineage>
</organism>
<dbReference type="Proteomes" id="UP001596378">
    <property type="component" value="Unassembled WGS sequence"/>
</dbReference>
<comment type="caution">
    <text evidence="3">The sequence shown here is derived from an EMBL/GenBank/DDBJ whole genome shotgun (WGS) entry which is preliminary data.</text>
</comment>
<evidence type="ECO:0000259" key="2">
    <source>
        <dbReference type="Pfam" id="PF22882"/>
    </source>
</evidence>
<dbReference type="RefSeq" id="WP_378051340.1">
    <property type="nucleotide sequence ID" value="NZ_JBHMDN010000034.1"/>
</dbReference>
<evidence type="ECO:0000256" key="1">
    <source>
        <dbReference type="SAM" id="MobiDB-lite"/>
    </source>
</evidence>
<reference evidence="4" key="1">
    <citation type="journal article" date="2019" name="Int. J. Syst. Evol. Microbiol.">
        <title>The Global Catalogue of Microorganisms (GCM) 10K type strain sequencing project: providing services to taxonomists for standard genome sequencing and annotation.</title>
        <authorList>
            <consortium name="The Broad Institute Genomics Platform"/>
            <consortium name="The Broad Institute Genome Sequencing Center for Infectious Disease"/>
            <person name="Wu L."/>
            <person name="Ma J."/>
        </authorList>
    </citation>
    <scope>NUCLEOTIDE SEQUENCE [LARGE SCALE GENOMIC DNA]</scope>
    <source>
        <strain evidence="4">KCTC 12907</strain>
    </source>
</reference>
<gene>
    <name evidence="3" type="ORF">ACFQMJ_13770</name>
</gene>
<dbReference type="InterPro" id="IPR055171">
    <property type="entry name" value="GT-D-like"/>
</dbReference>
<dbReference type="Pfam" id="PF22882">
    <property type="entry name" value="GT-D-like"/>
    <property type="match status" value="1"/>
</dbReference>